<dbReference type="EMBL" id="WBVM01000001">
    <property type="protein sequence ID" value="KAB2811095.1"/>
    <property type="molecule type" value="Genomic_DNA"/>
</dbReference>
<comment type="caution">
    <text evidence="1">The sequence shown here is derived from an EMBL/GenBank/DDBJ whole genome shotgun (WGS) entry which is preliminary data.</text>
</comment>
<evidence type="ECO:0000313" key="1">
    <source>
        <dbReference type="EMBL" id="KAB2811095.1"/>
    </source>
</evidence>
<evidence type="ECO:0008006" key="3">
    <source>
        <dbReference type="Google" id="ProtNLM"/>
    </source>
</evidence>
<organism evidence="1 2">
    <name type="scientific">Nocardioides simplex</name>
    <name type="common">Arthrobacter simplex</name>
    <dbReference type="NCBI Taxonomy" id="2045"/>
    <lineage>
        <taxon>Bacteria</taxon>
        <taxon>Bacillati</taxon>
        <taxon>Actinomycetota</taxon>
        <taxon>Actinomycetes</taxon>
        <taxon>Propionibacteriales</taxon>
        <taxon>Nocardioidaceae</taxon>
        <taxon>Pimelobacter</taxon>
    </lineage>
</organism>
<evidence type="ECO:0000313" key="2">
    <source>
        <dbReference type="Proteomes" id="UP000449906"/>
    </source>
</evidence>
<sequence length="228" mass="24489">MAEGTTMTGFADLVQAALPAGRRLPDELRAALDHLEAIGARIDNEHGSLVRLYPGEPEDGQSGVYFAVPDADHLRHYTGNPDAAETSSVVPIARTGGDGSYAALWFDGDRTRYGHLGSGSGSSWVGLIADDTVGFLRFLAIGYGEPAWPEVHALTPAEDLARELAEADDADGAETFAWQPPDALRSWLHTTFGVEVPERATEIVAVTPHIDAESDDDPFWRHVAAISR</sequence>
<name>A0A7J5DYL7_NOCSI</name>
<dbReference type="AlphaFoldDB" id="A0A7J5DYL7"/>
<accession>A0A7J5DYL7</accession>
<proteinExistence type="predicted"/>
<dbReference type="RefSeq" id="WP_151578644.1">
    <property type="nucleotide sequence ID" value="NZ_WBVM01000001.1"/>
</dbReference>
<dbReference type="Proteomes" id="UP000449906">
    <property type="component" value="Unassembled WGS sequence"/>
</dbReference>
<protein>
    <recommendedName>
        <fullName evidence="3">SMI1/KNR4 family protein</fullName>
    </recommendedName>
</protein>
<reference evidence="1 2" key="1">
    <citation type="submission" date="2019-09" db="EMBL/GenBank/DDBJ databases">
        <title>Pimelobacter sp. isolated from Paulinella.</title>
        <authorList>
            <person name="Jeong S.E."/>
        </authorList>
    </citation>
    <scope>NUCLEOTIDE SEQUENCE [LARGE SCALE GENOMIC DNA]</scope>
    <source>
        <strain evidence="1 2">Pch-N</strain>
    </source>
</reference>
<gene>
    <name evidence="1" type="ORF">F9L07_03965</name>
</gene>